<keyword evidence="3" id="KW-1185">Reference proteome</keyword>
<evidence type="ECO:0000256" key="1">
    <source>
        <dbReference type="SAM" id="MobiDB-lite"/>
    </source>
</evidence>
<dbReference type="AlphaFoldDB" id="A0A6M5YPE7"/>
<dbReference type="Proteomes" id="UP000503447">
    <property type="component" value="Chromosome"/>
</dbReference>
<gene>
    <name evidence="2" type="ORF">FTUN_3493</name>
</gene>
<evidence type="ECO:0000313" key="2">
    <source>
        <dbReference type="EMBL" id="QJW95939.1"/>
    </source>
</evidence>
<feature type="region of interest" description="Disordered" evidence="1">
    <location>
        <begin position="82"/>
        <end position="111"/>
    </location>
</feature>
<reference evidence="3" key="1">
    <citation type="submission" date="2020-05" db="EMBL/GenBank/DDBJ databases">
        <title>Frigoriglobus tundricola gen. nov., sp. nov., a psychrotolerant cellulolytic planctomycete of the family Gemmataceae with two divergent copies of 16S rRNA gene.</title>
        <authorList>
            <person name="Kulichevskaya I.S."/>
            <person name="Ivanova A.A."/>
            <person name="Naumoff D.G."/>
            <person name="Beletsky A.V."/>
            <person name="Rijpstra W.I.C."/>
            <person name="Sinninghe Damste J.S."/>
            <person name="Mardanov A.V."/>
            <person name="Ravin N.V."/>
            <person name="Dedysh S.N."/>
        </authorList>
    </citation>
    <scope>NUCLEOTIDE SEQUENCE [LARGE SCALE GENOMIC DNA]</scope>
    <source>
        <strain evidence="3">PL17</strain>
    </source>
</reference>
<name>A0A6M5YPE7_9BACT</name>
<sequence>MATAPSPNDLTRQQLDELDALLQRMLSVPLTPAETPVPANRPGARPQPTAWRAEPPVPPAEVPAPPAPPPVMPPSLALALEAVPAPPQRRRLRRSVPNRRPFHLLPTRRDR</sequence>
<dbReference type="RefSeq" id="WP_171471610.1">
    <property type="nucleotide sequence ID" value="NZ_CP053452.2"/>
</dbReference>
<feature type="region of interest" description="Disordered" evidence="1">
    <location>
        <begin position="26"/>
        <end position="70"/>
    </location>
</feature>
<dbReference type="KEGG" id="ftj:FTUN_3493"/>
<feature type="compositionally biased region" description="Basic residues" evidence="1">
    <location>
        <begin position="88"/>
        <end position="102"/>
    </location>
</feature>
<accession>A0A6M5YPE7</accession>
<feature type="compositionally biased region" description="Pro residues" evidence="1">
    <location>
        <begin position="55"/>
        <end position="70"/>
    </location>
</feature>
<organism evidence="2 3">
    <name type="scientific">Frigoriglobus tundricola</name>
    <dbReference type="NCBI Taxonomy" id="2774151"/>
    <lineage>
        <taxon>Bacteria</taxon>
        <taxon>Pseudomonadati</taxon>
        <taxon>Planctomycetota</taxon>
        <taxon>Planctomycetia</taxon>
        <taxon>Gemmatales</taxon>
        <taxon>Gemmataceae</taxon>
        <taxon>Frigoriglobus</taxon>
    </lineage>
</organism>
<proteinExistence type="predicted"/>
<dbReference type="EMBL" id="CP053452">
    <property type="protein sequence ID" value="QJW95939.1"/>
    <property type="molecule type" value="Genomic_DNA"/>
</dbReference>
<evidence type="ECO:0000313" key="3">
    <source>
        <dbReference type="Proteomes" id="UP000503447"/>
    </source>
</evidence>
<protein>
    <submittedName>
        <fullName evidence="2">Uncharacterized protein</fullName>
    </submittedName>
</protein>